<evidence type="ECO:0000259" key="2">
    <source>
        <dbReference type="Pfam" id="PF08969"/>
    </source>
</evidence>
<evidence type="ECO:0000313" key="4">
    <source>
        <dbReference type="Proteomes" id="UP000076798"/>
    </source>
</evidence>
<feature type="compositionally biased region" description="Basic and acidic residues" evidence="1">
    <location>
        <begin position="604"/>
        <end position="647"/>
    </location>
</feature>
<reference evidence="3 4" key="1">
    <citation type="journal article" date="2016" name="Mol. Biol. Evol.">
        <title>Comparative Genomics of Early-Diverging Mushroom-Forming Fungi Provides Insights into the Origins of Lignocellulose Decay Capabilities.</title>
        <authorList>
            <person name="Nagy L.G."/>
            <person name="Riley R."/>
            <person name="Tritt A."/>
            <person name="Adam C."/>
            <person name="Daum C."/>
            <person name="Floudas D."/>
            <person name="Sun H."/>
            <person name="Yadav J.S."/>
            <person name="Pangilinan J."/>
            <person name="Larsson K.H."/>
            <person name="Matsuura K."/>
            <person name="Barry K."/>
            <person name="Labutti K."/>
            <person name="Kuo R."/>
            <person name="Ohm R.A."/>
            <person name="Bhattacharya S.S."/>
            <person name="Shirouzu T."/>
            <person name="Yoshinaga Y."/>
            <person name="Martin F.M."/>
            <person name="Grigoriev I.V."/>
            <person name="Hibbett D.S."/>
        </authorList>
    </citation>
    <scope>NUCLEOTIDE SEQUENCE [LARGE SCALE GENOMIC DNA]</scope>
    <source>
        <strain evidence="3 4">HHB10207 ss-3</strain>
    </source>
</reference>
<feature type="compositionally biased region" description="Basic and acidic residues" evidence="1">
    <location>
        <begin position="250"/>
        <end position="289"/>
    </location>
</feature>
<feature type="compositionally biased region" description="Polar residues" evidence="1">
    <location>
        <begin position="652"/>
        <end position="666"/>
    </location>
</feature>
<keyword evidence="4" id="KW-1185">Reference proteome</keyword>
<feature type="region of interest" description="Disordered" evidence="1">
    <location>
        <begin position="135"/>
        <end position="881"/>
    </location>
</feature>
<accession>A0A165YYV3</accession>
<organism evidence="3 4">
    <name type="scientific">Sistotremastrum suecicum HHB10207 ss-3</name>
    <dbReference type="NCBI Taxonomy" id="1314776"/>
    <lineage>
        <taxon>Eukaryota</taxon>
        <taxon>Fungi</taxon>
        <taxon>Dikarya</taxon>
        <taxon>Basidiomycota</taxon>
        <taxon>Agaricomycotina</taxon>
        <taxon>Agaricomycetes</taxon>
        <taxon>Sistotremastrales</taxon>
        <taxon>Sistotremastraceae</taxon>
        <taxon>Sistotremastrum</taxon>
    </lineage>
</organism>
<feature type="compositionally biased region" description="Basic and acidic residues" evidence="1">
    <location>
        <begin position="667"/>
        <end position="725"/>
    </location>
</feature>
<feature type="compositionally biased region" description="Basic and acidic residues" evidence="1">
    <location>
        <begin position="224"/>
        <end position="234"/>
    </location>
</feature>
<feature type="region of interest" description="Disordered" evidence="1">
    <location>
        <begin position="1"/>
        <end position="23"/>
    </location>
</feature>
<protein>
    <recommendedName>
        <fullName evidence="2">USP8 dimerisation domain-containing protein</fullName>
    </recommendedName>
</protein>
<dbReference type="SUPFAM" id="SSF140856">
    <property type="entry name" value="USP8 N-terminal domain-like"/>
    <property type="match status" value="1"/>
</dbReference>
<gene>
    <name evidence="3" type="ORF">SISSUDRAFT_381334</name>
</gene>
<feature type="compositionally biased region" description="Low complexity" evidence="1">
    <location>
        <begin position="10"/>
        <end position="22"/>
    </location>
</feature>
<dbReference type="STRING" id="1314776.A0A165YYV3"/>
<evidence type="ECO:0000256" key="1">
    <source>
        <dbReference type="SAM" id="MobiDB-lite"/>
    </source>
</evidence>
<feature type="compositionally biased region" description="Polar residues" evidence="1">
    <location>
        <begin position="444"/>
        <end position="459"/>
    </location>
</feature>
<evidence type="ECO:0000313" key="3">
    <source>
        <dbReference type="EMBL" id="KZT33752.1"/>
    </source>
</evidence>
<feature type="compositionally biased region" description="Low complexity" evidence="1">
    <location>
        <begin position="355"/>
        <end position="369"/>
    </location>
</feature>
<dbReference type="AlphaFoldDB" id="A0A165YYV3"/>
<dbReference type="OrthoDB" id="2965483at2759"/>
<name>A0A165YYV3_9AGAM</name>
<dbReference type="Pfam" id="PF08969">
    <property type="entry name" value="USP8_dimer"/>
    <property type="match status" value="1"/>
</dbReference>
<feature type="compositionally biased region" description="Basic and acidic residues" evidence="1">
    <location>
        <begin position="338"/>
        <end position="353"/>
    </location>
</feature>
<dbReference type="Gene3D" id="1.20.58.80">
    <property type="entry name" value="Phosphotransferase system, lactose/cellobiose-type IIA subunit"/>
    <property type="match status" value="1"/>
</dbReference>
<feature type="compositionally biased region" description="Basic and acidic residues" evidence="1">
    <location>
        <begin position="147"/>
        <end position="204"/>
    </location>
</feature>
<feature type="compositionally biased region" description="Polar residues" evidence="1">
    <location>
        <begin position="501"/>
        <end position="526"/>
    </location>
</feature>
<feature type="compositionally biased region" description="Polar residues" evidence="1">
    <location>
        <begin position="815"/>
        <end position="832"/>
    </location>
</feature>
<dbReference type="InterPro" id="IPR015063">
    <property type="entry name" value="USP8_dimer"/>
</dbReference>
<dbReference type="EMBL" id="KV428221">
    <property type="protein sequence ID" value="KZT33752.1"/>
    <property type="molecule type" value="Genomic_DNA"/>
</dbReference>
<feature type="compositionally biased region" description="Polar residues" evidence="1">
    <location>
        <begin position="576"/>
        <end position="591"/>
    </location>
</feature>
<dbReference type="Proteomes" id="UP000076798">
    <property type="component" value="Unassembled WGS sequence"/>
</dbReference>
<sequence length="881" mass="98337">MNRPPPPPSSSTTTAASASSTAVVEVSRPRTLLDLANDARKEVNWDPTLKITYWIKQADEFRRQATAHQRAGNVERAFVEFAKSTTILEKIKGHREYLNAVDEDQRRNLNANTQRMLDMIGSLKPEIVNRYDKWAGKQPEQASQADLQRKKEAERRQAEEAAKREHVLTVKLQHERETARRKEEAERLEREAKAAREEQLRKWQSENQSVVKYSKASDSAAVLQERKREEEKKKALNSTQYYMNGGITRQKADSPVKDRDTDYRRTEKSKDSDEDMKRRALDTERRRQQEATTPQSQGHSRRTDETPPRPIQPPAPVSRESSRRAPSISPNPSSGYQKPDDDVILIDRHEGTKKSSSNPSPNPLRLSPNDAARDSGSSPARSGRGEPQSSPSRHIPADERPRESPQPPATRTSASSSAGAYAQLNGPRHTLQDDRPQITPPRPSAQNGVASYQLSTSHKQALIPEERTRESHVTPPRLTGTSSFGAHVAARQGSLNDRPHGSQSSGSRQLTSAATMPLLQTTPTRHNSVDTHSRPGMSSAGAYAQTLPRSNSLDVGGSHVRPSGVSRAGAFAQALQEEQTSRSGNESTSRTSYDHYRSAPPDIYRTDNVDTPTREASRRDAEETERRKAVEKKYKEERARVEAERSMRQRNAAGQPSPNDLLAQSRTEMEALRKTTDELELASQKREAERLREQEREADENRRRAAEEALVKQRAAEEASRREAEQAAAAAAAQRAEESAFEEQDDRSHTPARSYDPALNSESENEAGSQPFRRPQKLLSDYGDERPPMLSNSLTLHSPSNAVAGPSNYRGASISRESSPSLAPSTPQNVIDSQPILPLQSPLRWLGDDSSADESGRRKPPLPPDPTRPPRKKVLEREQAR</sequence>
<feature type="compositionally biased region" description="Low complexity" evidence="1">
    <location>
        <begin position="409"/>
        <end position="422"/>
    </location>
</feature>
<feature type="domain" description="USP8 dimerisation" evidence="2">
    <location>
        <begin position="34"/>
        <end position="132"/>
    </location>
</feature>
<feature type="compositionally biased region" description="Polar residues" evidence="1">
    <location>
        <begin position="790"/>
        <end position="801"/>
    </location>
</feature>
<proteinExistence type="predicted"/>